<keyword evidence="2" id="KW-1185">Reference proteome</keyword>
<protein>
    <submittedName>
        <fullName evidence="1">Uncharacterized protein</fullName>
    </submittedName>
</protein>
<dbReference type="Proteomes" id="UP000024404">
    <property type="component" value="Unassembled WGS sequence"/>
</dbReference>
<reference evidence="2" key="1">
    <citation type="submission" date="2013-10" db="EMBL/GenBank/DDBJ databases">
        <title>Genome sequencing of Onchocerca volvulus.</title>
        <authorList>
            <person name="Cotton J."/>
            <person name="Tsai J."/>
            <person name="Stanley E."/>
            <person name="Tracey A."/>
            <person name="Holroyd N."/>
            <person name="Lustigman S."/>
            <person name="Berriman M."/>
        </authorList>
    </citation>
    <scope>NUCLEOTIDE SEQUENCE</scope>
</reference>
<proteinExistence type="predicted"/>
<organism evidence="1 2">
    <name type="scientific">Onchocerca volvulus</name>
    <dbReference type="NCBI Taxonomy" id="6282"/>
    <lineage>
        <taxon>Eukaryota</taxon>
        <taxon>Metazoa</taxon>
        <taxon>Ecdysozoa</taxon>
        <taxon>Nematoda</taxon>
        <taxon>Chromadorea</taxon>
        <taxon>Rhabditida</taxon>
        <taxon>Spirurina</taxon>
        <taxon>Spiruromorpha</taxon>
        <taxon>Filarioidea</taxon>
        <taxon>Onchocercidae</taxon>
        <taxon>Onchocerca</taxon>
    </lineage>
</organism>
<evidence type="ECO:0000313" key="2">
    <source>
        <dbReference type="Proteomes" id="UP000024404"/>
    </source>
</evidence>
<dbReference type="AlphaFoldDB" id="A0A8R1XXK4"/>
<name>A0A8R1XXK4_ONCVO</name>
<sequence length="86" mass="10022">QINQVFLIYKNESDNGGKIPDKISRSNISPVCNSFLKTKVARSAADMLIGFEKSTPMIPYSWQKTIRKKNQKFERNPYSWMNNQIH</sequence>
<dbReference type="EMBL" id="CMVM020000161">
    <property type="status" value="NOT_ANNOTATED_CDS"/>
    <property type="molecule type" value="Genomic_DNA"/>
</dbReference>
<evidence type="ECO:0000313" key="1">
    <source>
        <dbReference type="EnsemblMetazoa" id="OVOC5878.1"/>
    </source>
</evidence>
<accession>A0A8R1XXK4</accession>
<dbReference type="EnsemblMetazoa" id="OVOC5878.1">
    <property type="protein sequence ID" value="OVOC5878.1"/>
    <property type="gene ID" value="WBGene00242687"/>
</dbReference>
<reference evidence="1" key="2">
    <citation type="submission" date="2022-06" db="UniProtKB">
        <authorList>
            <consortium name="EnsemblMetazoa"/>
        </authorList>
    </citation>
    <scope>IDENTIFICATION</scope>
</reference>